<feature type="domain" description="DUF7779" evidence="3">
    <location>
        <begin position="619"/>
        <end position="704"/>
    </location>
</feature>
<dbReference type="SUPFAM" id="SSF53167">
    <property type="entry name" value="Purine and uridine phosphorylases"/>
    <property type="match status" value="1"/>
</dbReference>
<dbReference type="Gene3D" id="1.25.40.10">
    <property type="entry name" value="Tetratricopeptide repeat domain"/>
    <property type="match status" value="2"/>
</dbReference>
<dbReference type="GO" id="GO:0016887">
    <property type="term" value="F:ATP hydrolysis activity"/>
    <property type="evidence" value="ECO:0007669"/>
    <property type="project" value="InterPro"/>
</dbReference>
<dbReference type="SUPFAM" id="SSF52540">
    <property type="entry name" value="P-loop containing nucleoside triphosphate hydrolases"/>
    <property type="match status" value="1"/>
</dbReference>
<dbReference type="SUPFAM" id="SSF48452">
    <property type="entry name" value="TPR-like"/>
    <property type="match status" value="3"/>
</dbReference>
<proteinExistence type="predicted"/>
<dbReference type="AlphaFoldDB" id="A0A402D1J3"/>
<dbReference type="InterPro" id="IPR019734">
    <property type="entry name" value="TPR_rpt"/>
</dbReference>
<dbReference type="KEGG" id="ccot:CCAX7_006600"/>
<dbReference type="Gene3D" id="3.40.50.300">
    <property type="entry name" value="P-loop containing nucleotide triphosphate hydrolases"/>
    <property type="match status" value="1"/>
</dbReference>
<evidence type="ECO:0000259" key="2">
    <source>
        <dbReference type="Pfam" id="PF13401"/>
    </source>
</evidence>
<name>A0A402D1J3_9BACT</name>
<dbReference type="PANTHER" id="PTHR46082:SF6">
    <property type="entry name" value="AAA+ ATPASE DOMAIN-CONTAINING PROTEIN-RELATED"/>
    <property type="match status" value="1"/>
</dbReference>
<feature type="domain" description="ORC1/DEAH AAA+ ATPase" evidence="2">
    <location>
        <begin position="393"/>
        <end position="481"/>
    </location>
</feature>
<dbReference type="InterPro" id="IPR056681">
    <property type="entry name" value="DUF7779"/>
</dbReference>
<dbReference type="Pfam" id="PF13424">
    <property type="entry name" value="TPR_12"/>
    <property type="match status" value="3"/>
</dbReference>
<dbReference type="Proteomes" id="UP000287394">
    <property type="component" value="Chromosome"/>
</dbReference>
<dbReference type="InterPro" id="IPR011990">
    <property type="entry name" value="TPR-like_helical_dom_sf"/>
</dbReference>
<dbReference type="PRINTS" id="PR00381">
    <property type="entry name" value="KINESINLIGHT"/>
</dbReference>
<dbReference type="Pfam" id="PF25000">
    <property type="entry name" value="DUF7779"/>
    <property type="match status" value="1"/>
</dbReference>
<feature type="compositionally biased region" description="Polar residues" evidence="1">
    <location>
        <begin position="342"/>
        <end position="351"/>
    </location>
</feature>
<dbReference type="PANTHER" id="PTHR46082">
    <property type="entry name" value="ATP/GTP-BINDING PROTEIN-RELATED"/>
    <property type="match status" value="1"/>
</dbReference>
<keyword evidence="5" id="KW-1185">Reference proteome</keyword>
<evidence type="ECO:0000256" key="1">
    <source>
        <dbReference type="SAM" id="MobiDB-lite"/>
    </source>
</evidence>
<feature type="region of interest" description="Disordered" evidence="1">
    <location>
        <begin position="338"/>
        <end position="361"/>
    </location>
</feature>
<organism evidence="4 5">
    <name type="scientific">Capsulimonas corticalis</name>
    <dbReference type="NCBI Taxonomy" id="2219043"/>
    <lineage>
        <taxon>Bacteria</taxon>
        <taxon>Bacillati</taxon>
        <taxon>Armatimonadota</taxon>
        <taxon>Armatimonadia</taxon>
        <taxon>Capsulimonadales</taxon>
        <taxon>Capsulimonadaceae</taxon>
        <taxon>Capsulimonas</taxon>
    </lineage>
</organism>
<protein>
    <submittedName>
        <fullName evidence="4">Uncharacterized protein</fullName>
    </submittedName>
</protein>
<dbReference type="NCBIfam" id="NF040586">
    <property type="entry name" value="FxSxx_TPR"/>
    <property type="match status" value="1"/>
</dbReference>
<dbReference type="InterPro" id="IPR053137">
    <property type="entry name" value="NLR-like"/>
</dbReference>
<sequence length="1078" mass="121400">MPTDNTACDVWIVCALAEEAEATTKVIAEQCGVQFTDDYAKQNNKRQYKWTIIKNDVGESLNVRVSWAPGAGPQEMGLHLQALLNEMPARFVGMTGICAGERDKTALGDLIVGERAFLYDQGKVVLNEHGQPVHKHDVETWGPNRDTLQYVRSFDGWKPLVAKLPRRPTRRQQRDWLIDWLLQNPTLSLNDIPDPEIDAHAPNVVQIAQKLPKIFTKKYQLTATYRKINRRFDPAYHDPKASKAHIVPVASGNAVRADNPFAQIQTPIRSAIALEMEGATFYRIVSKDFPGAHSLFVKGVCDYADPEKDDSYHHYAAEASALYMLSFIQKYVTEELMPRPTASHQDASQGETPPRLPADLPKDLPFFTGRDRFIEQIREALADTAGADPPLPIAITALGGEGKTSCAARYCHQYAQNYNAIFWIQAQSKTTLAEGYAAIASRMGLSAATEADQTLVIRAVKHWLESNHDWLMVLDNADDLTIVRDFIPSHYGGHILITSQESAVGDIAHAMELPKLSLEDSALLLLRRAKRISRNRPFDHATTEDKEAALSIAAEVECLPLALDQAGAYIEEAKISPAKYLTEFKSRAAELLKKNGKMSDQARKSVTITFSLAFEKVNTAHPLAGDLLRCCAFLAPSNIPESIFTQSKPEFGDLWLHAANPNFWDEIVSEARRYSLLTRDSENDTLSIHRLVQIVLRDAISETDRRNWANTAINAISYAFPSFEYEFWQSCDQMLPHALACIDRVNRYQIASYEAGILLMETASYLNERAQYVQAEQLYDSTIRILISSVGPEHPDTLSSIAGLAIIYVNQGRYNDAEPLYLQVKEIQERVLGKEHPDTLGSVHNLALLYDNQGRYEEAEPMYLQVTEIWERVLGKEHPDTLSSINNLANLYKNQGRYEEAEPMYLQVKEIRERVLGKEHPNTLSSINNLANLYSDRGRYEEAEPLYLLVKEIQERVLGKEHPDTLSSTNNLAGLYVNQGRYEEAEPLYLLAKEIRERVLGKEHPDTLSSINNLALLYSNQGRYEEAEPLYLRVVSGFEKKLGKNHPWTKIAVRGYVFVLRQLGRAAEADALEARFAD</sequence>
<dbReference type="InterPro" id="IPR049945">
    <property type="entry name" value="AAA_22"/>
</dbReference>
<dbReference type="SMART" id="SM00028">
    <property type="entry name" value="TPR"/>
    <property type="match status" value="6"/>
</dbReference>
<gene>
    <name evidence="4" type="ORF">CCAX7_006600</name>
</gene>
<dbReference type="InterPro" id="IPR027417">
    <property type="entry name" value="P-loop_NTPase"/>
</dbReference>
<dbReference type="RefSeq" id="WP_119323369.1">
    <property type="nucleotide sequence ID" value="NZ_AP025739.1"/>
</dbReference>
<dbReference type="GO" id="GO:0009116">
    <property type="term" value="P:nucleoside metabolic process"/>
    <property type="evidence" value="ECO:0007669"/>
    <property type="project" value="InterPro"/>
</dbReference>
<accession>A0A402D1J3</accession>
<reference evidence="4 5" key="1">
    <citation type="journal article" date="2019" name="Int. J. Syst. Evol. Microbiol.">
        <title>Capsulimonas corticalis gen. nov., sp. nov., an aerobic capsulated bacterium, of a novel bacterial order, Capsulimonadales ord. nov., of the class Armatimonadia of the phylum Armatimonadetes.</title>
        <authorList>
            <person name="Li J."/>
            <person name="Kudo C."/>
            <person name="Tonouchi A."/>
        </authorList>
    </citation>
    <scope>NUCLEOTIDE SEQUENCE [LARGE SCALE GENOMIC DNA]</scope>
    <source>
        <strain evidence="4 5">AX-7</strain>
    </source>
</reference>
<evidence type="ECO:0000313" key="4">
    <source>
        <dbReference type="EMBL" id="BDI28609.1"/>
    </source>
</evidence>
<dbReference type="EMBL" id="AP025739">
    <property type="protein sequence ID" value="BDI28609.1"/>
    <property type="molecule type" value="Genomic_DNA"/>
</dbReference>
<dbReference type="InterPro" id="IPR035994">
    <property type="entry name" value="Nucleoside_phosphorylase_sf"/>
</dbReference>
<evidence type="ECO:0000259" key="3">
    <source>
        <dbReference type="Pfam" id="PF25000"/>
    </source>
</evidence>
<evidence type="ECO:0000313" key="5">
    <source>
        <dbReference type="Proteomes" id="UP000287394"/>
    </source>
</evidence>
<dbReference type="Gene3D" id="3.40.50.1580">
    <property type="entry name" value="Nucleoside phosphorylase domain"/>
    <property type="match status" value="1"/>
</dbReference>
<dbReference type="OrthoDB" id="3193074at2"/>
<dbReference type="Pfam" id="PF13401">
    <property type="entry name" value="AAA_22"/>
    <property type="match status" value="1"/>
</dbReference>